<organism evidence="12 13">
    <name type="scientific">Duffyella gerundensis</name>
    <dbReference type="NCBI Taxonomy" id="1619313"/>
    <lineage>
        <taxon>Bacteria</taxon>
        <taxon>Pseudomonadati</taxon>
        <taxon>Pseudomonadota</taxon>
        <taxon>Gammaproteobacteria</taxon>
        <taxon>Enterobacterales</taxon>
        <taxon>Erwiniaceae</taxon>
        <taxon>Duffyella</taxon>
    </lineage>
</organism>
<feature type="transmembrane region" description="Helical" evidence="11">
    <location>
        <begin position="157"/>
        <end position="175"/>
    </location>
</feature>
<accession>A0A0U5L3R6</accession>
<proteinExistence type="inferred from homology"/>
<dbReference type="PANTHER" id="PTHR11101">
    <property type="entry name" value="PHOSPHATE TRANSPORTER"/>
    <property type="match status" value="1"/>
</dbReference>
<keyword evidence="13" id="KW-1185">Reference proteome</keyword>
<feature type="transmembrane region" description="Helical" evidence="11">
    <location>
        <begin position="195"/>
        <end position="214"/>
    </location>
</feature>
<sequence>MSQYSLIAGRATAPRHRSTTVIALLIIATLLYAAFSLLQEWQQSGGNAALPWMLLALLTALAFEFVNGFHDTANAVATVIYTRSLSPTTAVIWSGICNFLGVLLSSGVVAFGMIALLPADMLHASASGDGMTMVFALLFSALSWNLATWYFGLPSSSSHALIGSVLGVGMANALLHHHSLAQGVDWQQAIKVGYALLLSPLVGFGCAALLLLAGKAVLRDRQLFQAPQGNQPPPFWIRGMLILTCSGVSFAHGSNDGQKGMGLMMLILATTLPVGMSMNAALSPEQNGQLAVQVQESQLQLSRVVPNQLLLGDPQSVLQRDTLDQQTLPALVGLLSRIAAELREFGSSADSPPDRALALRDAMLLASDTIGKLQRSTLVLPAETTHSLMQVKVEMDRASQAIPLWVKISVALALGLGTVVGFRRIVITVGERIGRQHLNYAQGASAELVAMATIGMADGAGLPVSTTHVLTSGVAGTMVANRSGLQMLTLRRLAVAWLLTLPVSILLAALLYLIFSGF</sequence>
<dbReference type="GO" id="GO:0035435">
    <property type="term" value="P:phosphate ion transmembrane transport"/>
    <property type="evidence" value="ECO:0007669"/>
    <property type="project" value="TreeGrafter"/>
</dbReference>
<comment type="catalytic activity">
    <reaction evidence="10">
        <text>phosphate(in) + H(+)(in) = phosphate(out) + H(+)(out)</text>
        <dbReference type="Rhea" id="RHEA:29939"/>
        <dbReference type="ChEBI" id="CHEBI:15378"/>
        <dbReference type="ChEBI" id="CHEBI:43474"/>
    </reaction>
</comment>
<feature type="transmembrane region" description="Helical" evidence="11">
    <location>
        <begin position="20"/>
        <end position="38"/>
    </location>
</feature>
<comment type="similarity">
    <text evidence="2">Belongs to the inorganic phosphate transporter (PiT) (TC 2.A.20) family. Pit subfamily.</text>
</comment>
<dbReference type="STRING" id="1619313.EM595_1179"/>
<gene>
    <name evidence="12" type="ORF">EM595_1179</name>
</gene>
<dbReference type="Pfam" id="PF01384">
    <property type="entry name" value="PHO4"/>
    <property type="match status" value="1"/>
</dbReference>
<evidence type="ECO:0000256" key="5">
    <source>
        <dbReference type="ARBA" id="ARBA00022592"/>
    </source>
</evidence>
<evidence type="ECO:0000256" key="9">
    <source>
        <dbReference type="ARBA" id="ARBA00023136"/>
    </source>
</evidence>
<dbReference type="InterPro" id="IPR001204">
    <property type="entry name" value="Phos_transporter"/>
</dbReference>
<dbReference type="PANTHER" id="PTHR11101:SF65">
    <property type="entry name" value="LOW-AFFINITY INORGANIC PHOSPHATE TRANSPORTER PITA-RELATED"/>
    <property type="match status" value="1"/>
</dbReference>
<feature type="transmembrane region" description="Helical" evidence="11">
    <location>
        <begin position="50"/>
        <end position="70"/>
    </location>
</feature>
<keyword evidence="6 11" id="KW-0812">Transmembrane</keyword>
<dbReference type="EMBL" id="LN907827">
    <property type="protein sequence ID" value="CUU23414.1"/>
    <property type="molecule type" value="Genomic_DNA"/>
</dbReference>
<evidence type="ECO:0000256" key="11">
    <source>
        <dbReference type="RuleBase" id="RU363058"/>
    </source>
</evidence>
<dbReference type="PATRIC" id="fig|1619313.3.peg.1222"/>
<dbReference type="KEGG" id="ege:EM595_1179"/>
<feature type="transmembrane region" description="Helical" evidence="11">
    <location>
        <begin position="404"/>
        <end position="426"/>
    </location>
</feature>
<protein>
    <recommendedName>
        <fullName evidence="11">Phosphate transporter</fullName>
    </recommendedName>
</protein>
<dbReference type="Proteomes" id="UP000059419">
    <property type="component" value="Chromosome 1"/>
</dbReference>
<dbReference type="GO" id="GO:0015293">
    <property type="term" value="F:symporter activity"/>
    <property type="evidence" value="ECO:0007669"/>
    <property type="project" value="UniProtKB-KW"/>
</dbReference>
<evidence type="ECO:0000256" key="2">
    <source>
        <dbReference type="ARBA" id="ARBA00005342"/>
    </source>
</evidence>
<keyword evidence="8 11" id="KW-1133">Transmembrane helix</keyword>
<feature type="transmembrane region" description="Helical" evidence="11">
    <location>
        <begin position="234"/>
        <end position="251"/>
    </location>
</feature>
<evidence type="ECO:0000256" key="4">
    <source>
        <dbReference type="ARBA" id="ARBA00022475"/>
    </source>
</evidence>
<evidence type="ECO:0000256" key="7">
    <source>
        <dbReference type="ARBA" id="ARBA00022847"/>
    </source>
</evidence>
<comment type="subcellular location">
    <subcellularLocation>
        <location evidence="1">Cell membrane</location>
        <topology evidence="1">Multi-pass membrane protein</topology>
    </subcellularLocation>
    <subcellularLocation>
        <location evidence="11">Membrane</location>
        <topology evidence="11">Multi-pass membrane protein</topology>
    </subcellularLocation>
</comment>
<feature type="transmembrane region" description="Helical" evidence="11">
    <location>
        <begin position="493"/>
        <end position="515"/>
    </location>
</feature>
<dbReference type="GO" id="GO:0005886">
    <property type="term" value="C:plasma membrane"/>
    <property type="evidence" value="ECO:0007669"/>
    <property type="project" value="UniProtKB-SubCell"/>
</dbReference>
<feature type="transmembrane region" description="Helical" evidence="11">
    <location>
        <begin position="263"/>
        <end position="282"/>
    </location>
</feature>
<keyword evidence="3 11" id="KW-0813">Transport</keyword>
<keyword evidence="4" id="KW-1003">Cell membrane</keyword>
<dbReference type="OrthoDB" id="9779554at2"/>
<reference evidence="13" key="1">
    <citation type="submission" date="2015-11" db="EMBL/GenBank/DDBJ databases">
        <authorList>
            <person name="Blom J."/>
        </authorList>
    </citation>
    <scope>NUCLEOTIDE SEQUENCE [LARGE SCALE GENOMIC DNA]</scope>
</reference>
<evidence type="ECO:0000256" key="10">
    <source>
        <dbReference type="ARBA" id="ARBA00047348"/>
    </source>
</evidence>
<keyword evidence="7" id="KW-0769">Symport</keyword>
<dbReference type="RefSeq" id="WP_067428933.1">
    <property type="nucleotide sequence ID" value="NZ_LN907827.1"/>
</dbReference>
<evidence type="ECO:0000256" key="6">
    <source>
        <dbReference type="ARBA" id="ARBA00022692"/>
    </source>
</evidence>
<name>A0A0U5L3R6_9GAMM</name>
<dbReference type="AlphaFoldDB" id="A0A0U5L3R6"/>
<evidence type="ECO:0000256" key="8">
    <source>
        <dbReference type="ARBA" id="ARBA00022989"/>
    </source>
</evidence>
<feature type="transmembrane region" description="Helical" evidence="11">
    <location>
        <begin position="131"/>
        <end position="151"/>
    </location>
</feature>
<feature type="transmembrane region" description="Helical" evidence="11">
    <location>
        <begin position="90"/>
        <end position="119"/>
    </location>
</feature>
<evidence type="ECO:0000256" key="1">
    <source>
        <dbReference type="ARBA" id="ARBA00004651"/>
    </source>
</evidence>
<keyword evidence="5 11" id="KW-0592">Phosphate transport</keyword>
<evidence type="ECO:0000313" key="13">
    <source>
        <dbReference type="Proteomes" id="UP000059419"/>
    </source>
</evidence>
<keyword evidence="9 11" id="KW-0472">Membrane</keyword>
<dbReference type="GO" id="GO:0005315">
    <property type="term" value="F:phosphate transmembrane transporter activity"/>
    <property type="evidence" value="ECO:0007669"/>
    <property type="project" value="InterPro"/>
</dbReference>
<evidence type="ECO:0000313" key="12">
    <source>
        <dbReference type="EMBL" id="CUU23414.1"/>
    </source>
</evidence>
<evidence type="ECO:0000256" key="3">
    <source>
        <dbReference type="ARBA" id="ARBA00022448"/>
    </source>
</evidence>